<proteinExistence type="predicted"/>
<dbReference type="InterPro" id="IPR036812">
    <property type="entry name" value="NAD(P)_OxRdtase_dom_sf"/>
</dbReference>
<dbReference type="PIRSF" id="PIRSF024492">
    <property type="entry name" value="UCP024492"/>
    <property type="match status" value="1"/>
</dbReference>
<dbReference type="Proteomes" id="UP000237752">
    <property type="component" value="Unassembled WGS sequence"/>
</dbReference>
<accession>A0A2T1A6L5</accession>
<dbReference type="EMBL" id="PVUE01000001">
    <property type="protein sequence ID" value="PRZ44252.1"/>
    <property type="molecule type" value="Genomic_DNA"/>
</dbReference>
<reference evidence="1 2" key="1">
    <citation type="submission" date="2018-03" db="EMBL/GenBank/DDBJ databases">
        <title>Genomic Encyclopedia of Archaeal and Bacterial Type Strains, Phase II (KMG-II): from individual species to whole genera.</title>
        <authorList>
            <person name="Goeker M."/>
        </authorList>
    </citation>
    <scope>NUCLEOTIDE SEQUENCE [LARGE SCALE GENOMIC DNA]</scope>
    <source>
        <strain evidence="1 2">DSM 100065</strain>
    </source>
</reference>
<dbReference type="SUPFAM" id="SSF51430">
    <property type="entry name" value="NAD(P)-linked oxidoreductase"/>
    <property type="match status" value="1"/>
</dbReference>
<gene>
    <name evidence="1" type="ORF">CLV47_101377</name>
</gene>
<name>A0A2T1A6L5_9ACTN</name>
<organism evidence="1 2">
    <name type="scientific">Antricoccus suffuscus</name>
    <dbReference type="NCBI Taxonomy" id="1629062"/>
    <lineage>
        <taxon>Bacteria</taxon>
        <taxon>Bacillati</taxon>
        <taxon>Actinomycetota</taxon>
        <taxon>Actinomycetes</taxon>
        <taxon>Geodermatophilales</taxon>
        <taxon>Antricoccaceae</taxon>
        <taxon>Antricoccus</taxon>
    </lineage>
</organism>
<keyword evidence="2" id="KW-1185">Reference proteome</keyword>
<dbReference type="PANTHER" id="PTHR39337:SF1">
    <property type="entry name" value="BLR5642 PROTEIN"/>
    <property type="match status" value="1"/>
</dbReference>
<dbReference type="AlphaFoldDB" id="A0A2T1A6L5"/>
<evidence type="ECO:0000313" key="2">
    <source>
        <dbReference type="Proteomes" id="UP000237752"/>
    </source>
</evidence>
<dbReference type="PANTHER" id="PTHR39337">
    <property type="entry name" value="BLR5642 PROTEIN"/>
    <property type="match status" value="1"/>
</dbReference>
<dbReference type="InterPro" id="IPR014519">
    <property type="entry name" value="UCP024492"/>
</dbReference>
<dbReference type="InterPro" id="IPR007438">
    <property type="entry name" value="DUF488"/>
</dbReference>
<protein>
    <submittedName>
        <fullName evidence="1">Uncharacterized protein DUF488</fullName>
    </submittedName>
</protein>
<evidence type="ECO:0000313" key="1">
    <source>
        <dbReference type="EMBL" id="PRZ44252.1"/>
    </source>
</evidence>
<sequence>MGVVLSRAATVAGFNSGMATTKVYTIGHSTHPIDEFLEMLKVNGVRRLIDVRTVPGSRHNPQFGASELAETLPDANIEYQPMKSLGGLRHSPAGESTINGAWRNKSFRSYADYMQTAEFSSAIDELVELAKEQPVAIMCAEAVPWRCHRSLIADALLVRGQEVCDIMSPTSTKAHTMTSFAKVEGLRLWYPSDE</sequence>
<comment type="caution">
    <text evidence="1">The sequence shown here is derived from an EMBL/GenBank/DDBJ whole genome shotgun (WGS) entry which is preliminary data.</text>
</comment>
<dbReference type="Pfam" id="PF04343">
    <property type="entry name" value="DUF488"/>
    <property type="match status" value="1"/>
</dbReference>